<keyword evidence="7 9" id="KW-0030">Aminoacyl-tRNA synthetase</keyword>
<evidence type="ECO:0000313" key="14">
    <source>
        <dbReference type="Proteomes" id="UP001216674"/>
    </source>
</evidence>
<evidence type="ECO:0000256" key="10">
    <source>
        <dbReference type="RuleBase" id="RU363038"/>
    </source>
</evidence>
<dbReference type="SMART" id="SM01016">
    <property type="entry name" value="Arg_tRNA_synt_N"/>
    <property type="match status" value="1"/>
</dbReference>
<proteinExistence type="inferred from homology"/>
<comment type="similarity">
    <text evidence="1 9 10">Belongs to the class-I aminoacyl-tRNA synthetase family.</text>
</comment>
<dbReference type="SMART" id="SM00836">
    <property type="entry name" value="DALR_1"/>
    <property type="match status" value="1"/>
</dbReference>
<keyword evidence="6 9" id="KW-0648">Protein biosynthesis</keyword>
<dbReference type="InterPro" id="IPR005148">
    <property type="entry name" value="Arg-tRNA-synth_N"/>
</dbReference>
<evidence type="ECO:0000259" key="12">
    <source>
        <dbReference type="SMART" id="SM01016"/>
    </source>
</evidence>
<sequence length="597" mass="64460">MLPVQTTNLAAAFNDAVRALAPADAALPAATFERPKVAAHGDLACNLAMQVARALKRNPRELAQQIVDAVKADARTAGLVAGLEIAGPGFINLRLTPEAKADVLRAVLAQGNRYGAQEQGVHGQVLVEFVSANPTGPLHVGHGRQAALGDALANLLDWQGFAVHREFYYNDAGVQIQTLAVSVQARARGVKPGDAGWPESAYNGDYIADIAADFLAGKTVRASDGDAVTASGNVDDLDSIRRFAVAYLRNEQDIDLRAFGVKFDRYYLESSLYSDGKVESTVQSLVAKGKTYEAEGALWLRTTDDGDDKDRVMRKGDGTYTYFVPDVAYHTSKWERGFAKVINVQGSDHHGTIARVRAGLQGLDIGIPVGYPDYVLHKMVTVMRNGEEVKISKRAGSYVTVRDLIEWSNGAEGGETIRGCLDTGVADWPAHFTRGRDAVRFFLLSRKADTEFVFDIDLALKQNDENPVYYVQYAHARICSIFESWGGADWEAKLPALAGTDLAPVTGPGATPQALALGQRLAEFPDMLAAAAAELAPHAVAFYLRDLAGDFHAFYNSDRVLVDDEAVKLARLAMLAATRQVLRNGLAVIGVSAPQRM</sequence>
<comment type="subcellular location">
    <subcellularLocation>
        <location evidence="9">Cytoplasm</location>
    </subcellularLocation>
</comment>
<dbReference type="InterPro" id="IPR009080">
    <property type="entry name" value="tRNAsynth_Ia_anticodon-bd"/>
</dbReference>
<dbReference type="InterPro" id="IPR008909">
    <property type="entry name" value="DALR_anticod-bd"/>
</dbReference>
<comment type="subunit">
    <text evidence="9">Monomer.</text>
</comment>
<evidence type="ECO:0000256" key="6">
    <source>
        <dbReference type="ARBA" id="ARBA00022917"/>
    </source>
</evidence>
<dbReference type="RefSeq" id="WP_276264835.1">
    <property type="nucleotide sequence ID" value="NZ_JARJLM010000189.1"/>
</dbReference>
<dbReference type="InterPro" id="IPR001412">
    <property type="entry name" value="aa-tRNA-synth_I_CS"/>
</dbReference>
<dbReference type="Gene3D" id="1.10.730.10">
    <property type="entry name" value="Isoleucyl-tRNA Synthetase, Domain 1"/>
    <property type="match status" value="1"/>
</dbReference>
<dbReference type="PANTHER" id="PTHR11956:SF5">
    <property type="entry name" value="ARGININE--TRNA LIGASE, CYTOPLASMIC"/>
    <property type="match status" value="1"/>
</dbReference>
<dbReference type="Pfam" id="PF00750">
    <property type="entry name" value="tRNA-synt_1d"/>
    <property type="match status" value="1"/>
</dbReference>
<dbReference type="SUPFAM" id="SSF52374">
    <property type="entry name" value="Nucleotidylyl transferase"/>
    <property type="match status" value="1"/>
</dbReference>
<protein>
    <recommendedName>
        <fullName evidence="9">Arginine--tRNA ligase</fullName>
        <ecNumber evidence="9">6.1.1.19</ecNumber>
    </recommendedName>
    <alternativeName>
        <fullName evidence="9">Arginyl-tRNA synthetase</fullName>
        <shortName evidence="9">ArgRS</shortName>
    </alternativeName>
</protein>
<evidence type="ECO:0000256" key="5">
    <source>
        <dbReference type="ARBA" id="ARBA00022840"/>
    </source>
</evidence>
<evidence type="ECO:0000256" key="1">
    <source>
        <dbReference type="ARBA" id="ARBA00005594"/>
    </source>
</evidence>
<dbReference type="InterPro" id="IPR001278">
    <property type="entry name" value="Arg-tRNA-ligase"/>
</dbReference>
<name>A0ABT6ALQ0_9BURK</name>
<evidence type="ECO:0000313" key="13">
    <source>
        <dbReference type="EMBL" id="MDF3833506.1"/>
    </source>
</evidence>
<dbReference type="Gene3D" id="3.30.1360.70">
    <property type="entry name" value="Arginyl tRNA synthetase N-terminal domain"/>
    <property type="match status" value="1"/>
</dbReference>
<keyword evidence="3 9" id="KW-0436">Ligase</keyword>
<evidence type="ECO:0000259" key="11">
    <source>
        <dbReference type="SMART" id="SM00836"/>
    </source>
</evidence>
<dbReference type="CDD" id="cd00671">
    <property type="entry name" value="ArgRS_core"/>
    <property type="match status" value="1"/>
</dbReference>
<dbReference type="PROSITE" id="PS00178">
    <property type="entry name" value="AA_TRNA_LIGASE_I"/>
    <property type="match status" value="1"/>
</dbReference>
<dbReference type="InterPro" id="IPR014729">
    <property type="entry name" value="Rossmann-like_a/b/a_fold"/>
</dbReference>
<comment type="catalytic activity">
    <reaction evidence="8 9">
        <text>tRNA(Arg) + L-arginine + ATP = L-arginyl-tRNA(Arg) + AMP + diphosphate</text>
        <dbReference type="Rhea" id="RHEA:20301"/>
        <dbReference type="Rhea" id="RHEA-COMP:9658"/>
        <dbReference type="Rhea" id="RHEA-COMP:9673"/>
        <dbReference type="ChEBI" id="CHEBI:30616"/>
        <dbReference type="ChEBI" id="CHEBI:32682"/>
        <dbReference type="ChEBI" id="CHEBI:33019"/>
        <dbReference type="ChEBI" id="CHEBI:78442"/>
        <dbReference type="ChEBI" id="CHEBI:78513"/>
        <dbReference type="ChEBI" id="CHEBI:456215"/>
        <dbReference type="EC" id="6.1.1.19"/>
    </reaction>
</comment>
<dbReference type="EC" id="6.1.1.19" evidence="9"/>
<keyword evidence="4 9" id="KW-0547">Nucleotide-binding</keyword>
<feature type="domain" description="Arginyl tRNA synthetase N-terminal" evidence="12">
    <location>
        <begin position="7"/>
        <end position="95"/>
    </location>
</feature>
<accession>A0ABT6ALQ0</accession>
<feature type="domain" description="DALR anticodon binding" evidence="11">
    <location>
        <begin position="471"/>
        <end position="597"/>
    </location>
</feature>
<evidence type="ECO:0000256" key="3">
    <source>
        <dbReference type="ARBA" id="ARBA00022598"/>
    </source>
</evidence>
<dbReference type="NCBIfam" id="TIGR00456">
    <property type="entry name" value="argS"/>
    <property type="match status" value="1"/>
</dbReference>
<evidence type="ECO:0000256" key="8">
    <source>
        <dbReference type="ARBA" id="ARBA00049339"/>
    </source>
</evidence>
<evidence type="ECO:0000256" key="7">
    <source>
        <dbReference type="ARBA" id="ARBA00023146"/>
    </source>
</evidence>
<dbReference type="PRINTS" id="PR01038">
    <property type="entry name" value="TRNASYNTHARG"/>
</dbReference>
<evidence type="ECO:0000256" key="9">
    <source>
        <dbReference type="HAMAP-Rule" id="MF_00123"/>
    </source>
</evidence>
<evidence type="ECO:0000256" key="4">
    <source>
        <dbReference type="ARBA" id="ARBA00022741"/>
    </source>
</evidence>
<gene>
    <name evidence="9 13" type="primary">argS</name>
    <name evidence="13" type="ORF">P3W85_11170</name>
</gene>
<dbReference type="InterPro" id="IPR035684">
    <property type="entry name" value="ArgRS_core"/>
</dbReference>
<keyword evidence="14" id="KW-1185">Reference proteome</keyword>
<keyword evidence="5 9" id="KW-0067">ATP-binding</keyword>
<dbReference type="HAMAP" id="MF_00123">
    <property type="entry name" value="Arg_tRNA_synth"/>
    <property type="match status" value="1"/>
</dbReference>
<keyword evidence="2 9" id="KW-0963">Cytoplasm</keyword>
<dbReference type="SUPFAM" id="SSF55190">
    <property type="entry name" value="Arginyl-tRNA synthetase (ArgRS), N-terminal 'additional' domain"/>
    <property type="match status" value="1"/>
</dbReference>
<dbReference type="GO" id="GO:0004814">
    <property type="term" value="F:arginine-tRNA ligase activity"/>
    <property type="evidence" value="ECO:0007669"/>
    <property type="project" value="UniProtKB-EC"/>
</dbReference>
<feature type="short sequence motif" description="'HIGH' region" evidence="9">
    <location>
        <begin position="132"/>
        <end position="142"/>
    </location>
</feature>
<dbReference type="EMBL" id="JARJLM010000189">
    <property type="protein sequence ID" value="MDF3833506.1"/>
    <property type="molecule type" value="Genomic_DNA"/>
</dbReference>
<dbReference type="Pfam" id="PF05746">
    <property type="entry name" value="DALR_1"/>
    <property type="match status" value="1"/>
</dbReference>
<dbReference type="PANTHER" id="PTHR11956">
    <property type="entry name" value="ARGINYL-TRNA SYNTHETASE"/>
    <property type="match status" value="1"/>
</dbReference>
<dbReference type="Proteomes" id="UP001216674">
    <property type="component" value="Unassembled WGS sequence"/>
</dbReference>
<dbReference type="SUPFAM" id="SSF47323">
    <property type="entry name" value="Anticodon-binding domain of a subclass of class I aminoacyl-tRNA synthetases"/>
    <property type="match status" value="1"/>
</dbReference>
<dbReference type="Gene3D" id="3.40.50.620">
    <property type="entry name" value="HUPs"/>
    <property type="match status" value="1"/>
</dbReference>
<dbReference type="Pfam" id="PF03485">
    <property type="entry name" value="Arg_tRNA_synt_N"/>
    <property type="match status" value="1"/>
</dbReference>
<dbReference type="InterPro" id="IPR036695">
    <property type="entry name" value="Arg-tRNA-synth_N_sf"/>
</dbReference>
<reference evidence="13 14" key="1">
    <citation type="submission" date="2023-03" db="EMBL/GenBank/DDBJ databases">
        <title>Draft assemblies of triclosan tolerant bacteria isolated from returned activated sludge.</title>
        <authorList>
            <person name="Van Hamelsveld S."/>
        </authorList>
    </citation>
    <scope>NUCLEOTIDE SEQUENCE [LARGE SCALE GENOMIC DNA]</scope>
    <source>
        <strain evidence="13 14">GW210010_S58</strain>
    </source>
</reference>
<organism evidence="13 14">
    <name type="scientific">Cupriavidus basilensis</name>
    <dbReference type="NCBI Taxonomy" id="68895"/>
    <lineage>
        <taxon>Bacteria</taxon>
        <taxon>Pseudomonadati</taxon>
        <taxon>Pseudomonadota</taxon>
        <taxon>Betaproteobacteria</taxon>
        <taxon>Burkholderiales</taxon>
        <taxon>Burkholderiaceae</taxon>
        <taxon>Cupriavidus</taxon>
    </lineage>
</organism>
<comment type="caution">
    <text evidence="13">The sequence shown here is derived from an EMBL/GenBank/DDBJ whole genome shotgun (WGS) entry which is preliminary data.</text>
</comment>
<evidence type="ECO:0000256" key="2">
    <source>
        <dbReference type="ARBA" id="ARBA00022490"/>
    </source>
</evidence>